<evidence type="ECO:0000313" key="16">
    <source>
        <dbReference type="EMBL" id="TQV68180.1"/>
    </source>
</evidence>
<evidence type="ECO:0000256" key="11">
    <source>
        <dbReference type="ARBA" id="ARBA00037696"/>
    </source>
</evidence>
<dbReference type="SUPFAM" id="SSF47384">
    <property type="entry name" value="Homodimeric domain of signal transducing histidine kinase"/>
    <property type="match status" value="1"/>
</dbReference>
<dbReference type="Proteomes" id="UP000319732">
    <property type="component" value="Unassembled WGS sequence"/>
</dbReference>
<dbReference type="PANTHER" id="PTHR43065:SF16">
    <property type="entry name" value="SENSORY HISTIDINE KINASE_PHOSPHATASE NTRB"/>
    <property type="match status" value="1"/>
</dbReference>
<keyword evidence="10" id="KW-0535">Nitrogen fixation</keyword>
<keyword evidence="7" id="KW-0378">Hydrolase</keyword>
<dbReference type="CDD" id="cd00082">
    <property type="entry name" value="HisKA"/>
    <property type="match status" value="1"/>
</dbReference>
<evidence type="ECO:0000256" key="9">
    <source>
        <dbReference type="ARBA" id="ARBA00023012"/>
    </source>
</evidence>
<evidence type="ECO:0000256" key="4">
    <source>
        <dbReference type="ARBA" id="ARBA00022679"/>
    </source>
</evidence>
<keyword evidence="5" id="KW-0547">Nucleotide-binding</keyword>
<dbReference type="Pfam" id="PF00989">
    <property type="entry name" value="PAS"/>
    <property type="match status" value="1"/>
</dbReference>
<dbReference type="InterPro" id="IPR000014">
    <property type="entry name" value="PAS"/>
</dbReference>
<dbReference type="SMART" id="SM00388">
    <property type="entry name" value="HisKA"/>
    <property type="match status" value="1"/>
</dbReference>
<dbReference type="RefSeq" id="WP_142929521.1">
    <property type="nucleotide sequence ID" value="NZ_ML660107.1"/>
</dbReference>
<proteinExistence type="predicted"/>
<dbReference type="NCBIfam" id="NF008293">
    <property type="entry name" value="PRK11073.1"/>
    <property type="match status" value="1"/>
</dbReference>
<evidence type="ECO:0000256" key="3">
    <source>
        <dbReference type="ARBA" id="ARBA00022553"/>
    </source>
</evidence>
<comment type="caution">
    <text evidence="16">The sequence shown here is derived from an EMBL/GenBank/DDBJ whole genome shotgun (WGS) entry which is preliminary data.</text>
</comment>
<dbReference type="InterPro" id="IPR003594">
    <property type="entry name" value="HATPase_dom"/>
</dbReference>
<keyword evidence="3" id="KW-0597">Phosphoprotein</keyword>
<dbReference type="SUPFAM" id="SSF55874">
    <property type="entry name" value="ATPase domain of HSP90 chaperone/DNA topoisomerase II/histidine kinase"/>
    <property type="match status" value="1"/>
</dbReference>
<dbReference type="CDD" id="cd00130">
    <property type="entry name" value="PAS"/>
    <property type="match status" value="1"/>
</dbReference>
<evidence type="ECO:0000256" key="1">
    <source>
        <dbReference type="ARBA" id="ARBA00000085"/>
    </source>
</evidence>
<evidence type="ECO:0000256" key="5">
    <source>
        <dbReference type="ARBA" id="ARBA00022741"/>
    </source>
</evidence>
<gene>
    <name evidence="16" type="ORF">FKG94_24150</name>
</gene>
<dbReference type="AlphaFoldDB" id="A0A545ST93"/>
<organism evidence="16 17">
    <name type="scientific">Exilibacterium tricleocarpae</name>
    <dbReference type="NCBI Taxonomy" id="2591008"/>
    <lineage>
        <taxon>Bacteria</taxon>
        <taxon>Pseudomonadati</taxon>
        <taxon>Pseudomonadota</taxon>
        <taxon>Gammaproteobacteria</taxon>
        <taxon>Cellvibrionales</taxon>
        <taxon>Cellvibrionaceae</taxon>
        <taxon>Exilibacterium</taxon>
    </lineage>
</organism>
<dbReference type="GO" id="GO:0006355">
    <property type="term" value="P:regulation of DNA-templated transcription"/>
    <property type="evidence" value="ECO:0007669"/>
    <property type="project" value="InterPro"/>
</dbReference>
<dbReference type="SMART" id="SM00091">
    <property type="entry name" value="PAS"/>
    <property type="match status" value="1"/>
</dbReference>
<name>A0A545ST93_9GAMM</name>
<keyword evidence="8" id="KW-0067">ATP-binding</keyword>
<dbReference type="PROSITE" id="PS50109">
    <property type="entry name" value="HIS_KIN"/>
    <property type="match status" value="1"/>
</dbReference>
<dbReference type="Gene3D" id="1.10.287.130">
    <property type="match status" value="1"/>
</dbReference>
<evidence type="ECO:0000259" key="15">
    <source>
        <dbReference type="PROSITE" id="PS50109"/>
    </source>
</evidence>
<evidence type="ECO:0000313" key="17">
    <source>
        <dbReference type="Proteomes" id="UP000319732"/>
    </source>
</evidence>
<dbReference type="InterPro" id="IPR013767">
    <property type="entry name" value="PAS_fold"/>
</dbReference>
<keyword evidence="17" id="KW-1185">Reference proteome</keyword>
<feature type="domain" description="Histidine kinase" evidence="15">
    <location>
        <begin position="136"/>
        <end position="353"/>
    </location>
</feature>
<keyword evidence="9" id="KW-0902">Two-component regulatory system</keyword>
<dbReference type="InterPro" id="IPR005467">
    <property type="entry name" value="His_kinase_dom"/>
</dbReference>
<reference evidence="16 17" key="1">
    <citation type="submission" date="2019-06" db="EMBL/GenBank/DDBJ databases">
        <title>Whole genome sequence for Cellvibrionaceae sp. R142.</title>
        <authorList>
            <person name="Wang G."/>
        </authorList>
    </citation>
    <scope>NUCLEOTIDE SEQUENCE [LARGE SCALE GENOMIC DNA]</scope>
    <source>
        <strain evidence="16 17">R142</strain>
    </source>
</reference>
<dbReference type="PRINTS" id="PR00344">
    <property type="entry name" value="BCTRLSENSOR"/>
</dbReference>
<dbReference type="InterPro" id="IPR035965">
    <property type="entry name" value="PAS-like_dom_sf"/>
</dbReference>
<dbReference type="InterPro" id="IPR003661">
    <property type="entry name" value="HisK_dim/P_dom"/>
</dbReference>
<dbReference type="OrthoDB" id="9789238at2"/>
<evidence type="ECO:0000256" key="14">
    <source>
        <dbReference type="ARBA" id="ARBA00043094"/>
    </source>
</evidence>
<evidence type="ECO:0000256" key="8">
    <source>
        <dbReference type="ARBA" id="ARBA00022840"/>
    </source>
</evidence>
<dbReference type="Gene3D" id="3.30.450.20">
    <property type="entry name" value="PAS domain"/>
    <property type="match status" value="1"/>
</dbReference>
<dbReference type="Pfam" id="PF00512">
    <property type="entry name" value="HisKA"/>
    <property type="match status" value="1"/>
</dbReference>
<protein>
    <recommendedName>
        <fullName evidence="12">Sensory histidine kinase/phosphatase NtrB</fullName>
        <ecNumber evidence="2">2.7.13.3</ecNumber>
    </recommendedName>
    <alternativeName>
        <fullName evidence="13">Nitrogen regulation protein NR(II)</fullName>
    </alternativeName>
    <alternativeName>
        <fullName evidence="14">Nitrogen regulator II</fullName>
    </alternativeName>
</protein>
<comment type="function">
    <text evidence="11">Member of the two-component regulatory system NtrB/NtrC, which controls expression of the nitrogen-regulated (ntr) genes in response to nitrogen limitation. Under conditions of nitrogen limitation, NtrB autophosphorylates and transfers the phosphoryl group to NtrC. In the presence of nitrogen, acts as a phosphatase that dephosphorylates and inactivates NtrC.</text>
</comment>
<evidence type="ECO:0000256" key="6">
    <source>
        <dbReference type="ARBA" id="ARBA00022777"/>
    </source>
</evidence>
<evidence type="ECO:0000256" key="13">
    <source>
        <dbReference type="ARBA" id="ARBA00042313"/>
    </source>
</evidence>
<evidence type="ECO:0000256" key="10">
    <source>
        <dbReference type="ARBA" id="ARBA00023231"/>
    </source>
</evidence>
<dbReference type="GO" id="GO:0005524">
    <property type="term" value="F:ATP binding"/>
    <property type="evidence" value="ECO:0007669"/>
    <property type="project" value="UniProtKB-KW"/>
</dbReference>
<dbReference type="InterPro" id="IPR036890">
    <property type="entry name" value="HATPase_C_sf"/>
</dbReference>
<accession>A0A545ST93</accession>
<dbReference type="EC" id="2.7.13.3" evidence="2"/>
<dbReference type="SMART" id="SM00387">
    <property type="entry name" value="HATPase_c"/>
    <property type="match status" value="1"/>
</dbReference>
<dbReference type="PANTHER" id="PTHR43065">
    <property type="entry name" value="SENSOR HISTIDINE KINASE"/>
    <property type="match status" value="1"/>
</dbReference>
<keyword evidence="6" id="KW-0418">Kinase</keyword>
<evidence type="ECO:0000256" key="2">
    <source>
        <dbReference type="ARBA" id="ARBA00012438"/>
    </source>
</evidence>
<dbReference type="GO" id="GO:0000155">
    <property type="term" value="F:phosphorelay sensor kinase activity"/>
    <property type="evidence" value="ECO:0007669"/>
    <property type="project" value="InterPro"/>
</dbReference>
<comment type="catalytic activity">
    <reaction evidence="1">
        <text>ATP + protein L-histidine = ADP + protein N-phospho-L-histidine.</text>
        <dbReference type="EC" id="2.7.13.3"/>
    </reaction>
</comment>
<dbReference type="EMBL" id="VHSG01000029">
    <property type="protein sequence ID" value="TQV68180.1"/>
    <property type="molecule type" value="Genomic_DNA"/>
</dbReference>
<evidence type="ECO:0000256" key="7">
    <source>
        <dbReference type="ARBA" id="ARBA00022801"/>
    </source>
</evidence>
<dbReference type="Pfam" id="PF02518">
    <property type="entry name" value="HATPase_c"/>
    <property type="match status" value="1"/>
</dbReference>
<dbReference type="Gene3D" id="3.30.565.10">
    <property type="entry name" value="Histidine kinase-like ATPase, C-terminal domain"/>
    <property type="match status" value="1"/>
</dbReference>
<keyword evidence="4" id="KW-0808">Transferase</keyword>
<dbReference type="InterPro" id="IPR004358">
    <property type="entry name" value="Sig_transdc_His_kin-like_C"/>
</dbReference>
<dbReference type="SUPFAM" id="SSF55785">
    <property type="entry name" value="PYP-like sensor domain (PAS domain)"/>
    <property type="match status" value="1"/>
</dbReference>
<dbReference type="InterPro" id="IPR036097">
    <property type="entry name" value="HisK_dim/P_sf"/>
</dbReference>
<dbReference type="GO" id="GO:0016787">
    <property type="term" value="F:hydrolase activity"/>
    <property type="evidence" value="ECO:0007669"/>
    <property type="project" value="UniProtKB-KW"/>
</dbReference>
<evidence type="ECO:0000256" key="12">
    <source>
        <dbReference type="ARBA" id="ARBA00039567"/>
    </source>
</evidence>
<sequence length="361" mass="40038">MASDANFKQLLDSLNTAVLVVDGGLCLRHLNSAAEMLLEVSSAQVTGTPIERSFYESDAALETLREAAAAMRTYTKRRTQWQLHNGHTLTVDYSVTPISDQGGLLIEVQPLDRLLRISREEALSSAQETTRNLVRSMAHEIKNPLGGIRGAAQLLARELPNQALEEYTRIIIDEADRLRKLVDKMLGPRQPLQWEPVNVHEVLERVATVVNAECAGNLRLERDYDPSIPDLPGDKEQLIQAVLNIVRNALQALREADMLEDGCITLQTRVQRQFTIGRHHHPLVGRITVIDNGPGIPAKLVKDIFYPMISGRAEGTGLGLAISQQLVNQHCGLIECESRPGCTAFSIYLPLEHLQSEQQDA</sequence>